<evidence type="ECO:0000313" key="2">
    <source>
        <dbReference type="Proteomes" id="UP001501251"/>
    </source>
</evidence>
<evidence type="ECO:0000313" key="1">
    <source>
        <dbReference type="EMBL" id="GAA4183333.1"/>
    </source>
</evidence>
<organism evidence="1 2">
    <name type="scientific">Streptosporangium oxazolinicum</name>
    <dbReference type="NCBI Taxonomy" id="909287"/>
    <lineage>
        <taxon>Bacteria</taxon>
        <taxon>Bacillati</taxon>
        <taxon>Actinomycetota</taxon>
        <taxon>Actinomycetes</taxon>
        <taxon>Streptosporangiales</taxon>
        <taxon>Streptosporangiaceae</taxon>
        <taxon>Streptosporangium</taxon>
    </lineage>
</organism>
<proteinExistence type="predicted"/>
<sequence>MSVETCVSPHLGMAQRDHTRLDWHKPDQVLERARPVAWTCGCRATVYELLQGGGQGFIRRTLQLDGGHRVEESHCWSIATTRATWMALLSGHAR</sequence>
<dbReference type="RefSeq" id="WP_344915486.1">
    <property type="nucleotide sequence ID" value="NZ_BAABAQ010000001.1"/>
</dbReference>
<accession>A0ABP8AFX9</accession>
<gene>
    <name evidence="1" type="ORF">GCM10022252_10600</name>
</gene>
<keyword evidence="2" id="KW-1185">Reference proteome</keyword>
<dbReference type="Proteomes" id="UP001501251">
    <property type="component" value="Unassembled WGS sequence"/>
</dbReference>
<reference evidence="2" key="1">
    <citation type="journal article" date="2019" name="Int. J. Syst. Evol. Microbiol.">
        <title>The Global Catalogue of Microorganisms (GCM) 10K type strain sequencing project: providing services to taxonomists for standard genome sequencing and annotation.</title>
        <authorList>
            <consortium name="The Broad Institute Genomics Platform"/>
            <consortium name="The Broad Institute Genome Sequencing Center for Infectious Disease"/>
            <person name="Wu L."/>
            <person name="Ma J."/>
        </authorList>
    </citation>
    <scope>NUCLEOTIDE SEQUENCE [LARGE SCALE GENOMIC DNA]</scope>
    <source>
        <strain evidence="2">JCM 17388</strain>
    </source>
</reference>
<name>A0ABP8AFX9_9ACTN</name>
<dbReference type="EMBL" id="BAABAQ010000001">
    <property type="protein sequence ID" value="GAA4183333.1"/>
    <property type="molecule type" value="Genomic_DNA"/>
</dbReference>
<protein>
    <submittedName>
        <fullName evidence="1">Uncharacterized protein</fullName>
    </submittedName>
</protein>
<comment type="caution">
    <text evidence="1">The sequence shown here is derived from an EMBL/GenBank/DDBJ whole genome shotgun (WGS) entry which is preliminary data.</text>
</comment>